<dbReference type="InterPro" id="IPR001646">
    <property type="entry name" value="5peptide_repeat"/>
</dbReference>
<dbReference type="EMBL" id="CP041616">
    <property type="protein sequence ID" value="QDO87225.1"/>
    <property type="molecule type" value="Genomic_DNA"/>
</dbReference>
<evidence type="ECO:0000313" key="3">
    <source>
        <dbReference type="Proteomes" id="UP000315395"/>
    </source>
</evidence>
<sequence>MPTFGRDDDLQGAEFVRADLTGARFERTRLTGARVVASDLTGLVVRGSDVLNVEIDSPWLAEGDFFRVNGVDVIPLIEAELDRRFPGRKLRRAADPEGLAAAWSALESTWAATLDRASRMPAGTVNASVDGEWSLAETLRHLVMATDTWLGKAVLRAARPYHPLALANAGAEEDGLDMSVFTTGTPSYEEVLTARADRTTMVREFIARVSPGILAEERTNPWAPEHPETVLSCLHTILEEEWEHHRYAVRDLDALESAGDSP</sequence>
<dbReference type="KEGG" id="orz:FNH13_01855"/>
<dbReference type="OrthoDB" id="3542438at2"/>
<dbReference type="InterPro" id="IPR034660">
    <property type="entry name" value="DinB/YfiT-like"/>
</dbReference>
<dbReference type="InterPro" id="IPR024775">
    <property type="entry name" value="DinB-like"/>
</dbReference>
<dbReference type="RefSeq" id="WP_143781883.1">
    <property type="nucleotide sequence ID" value="NZ_CP041616.1"/>
</dbReference>
<dbReference type="Pfam" id="PF00805">
    <property type="entry name" value="Pentapeptide"/>
    <property type="match status" value="1"/>
</dbReference>
<protein>
    <submittedName>
        <fullName evidence="2">DinB family protein</fullName>
    </submittedName>
</protein>
<dbReference type="AlphaFoldDB" id="A0A516G6V1"/>
<dbReference type="Proteomes" id="UP000315395">
    <property type="component" value="Chromosome"/>
</dbReference>
<dbReference type="Pfam" id="PF12867">
    <property type="entry name" value="DinB_2"/>
    <property type="match status" value="1"/>
</dbReference>
<keyword evidence="3" id="KW-1185">Reference proteome</keyword>
<proteinExistence type="predicted"/>
<gene>
    <name evidence="2" type="ORF">FNH13_01855</name>
</gene>
<feature type="domain" description="DinB-like" evidence="1">
    <location>
        <begin position="105"/>
        <end position="247"/>
    </location>
</feature>
<dbReference type="SUPFAM" id="SSF141571">
    <property type="entry name" value="Pentapeptide repeat-like"/>
    <property type="match status" value="1"/>
</dbReference>
<evidence type="ECO:0000313" key="2">
    <source>
        <dbReference type="EMBL" id="QDO87225.1"/>
    </source>
</evidence>
<dbReference type="Gene3D" id="1.20.120.450">
    <property type="entry name" value="dinb family like domain"/>
    <property type="match status" value="1"/>
</dbReference>
<evidence type="ECO:0000259" key="1">
    <source>
        <dbReference type="Pfam" id="PF12867"/>
    </source>
</evidence>
<name>A0A516G6V1_9MICO</name>
<accession>A0A516G6V1</accession>
<dbReference type="Gene3D" id="2.160.20.80">
    <property type="entry name" value="E3 ubiquitin-protein ligase SopA"/>
    <property type="match status" value="1"/>
</dbReference>
<organism evidence="2 3">
    <name type="scientific">Ornithinimicrobium ciconiae</name>
    <dbReference type="NCBI Taxonomy" id="2594265"/>
    <lineage>
        <taxon>Bacteria</taxon>
        <taxon>Bacillati</taxon>
        <taxon>Actinomycetota</taxon>
        <taxon>Actinomycetes</taxon>
        <taxon>Micrococcales</taxon>
        <taxon>Ornithinimicrobiaceae</taxon>
        <taxon>Ornithinimicrobium</taxon>
    </lineage>
</organism>
<reference evidence="2 3" key="1">
    <citation type="submission" date="2019-07" db="EMBL/GenBank/DDBJ databases">
        <title>complete genome sequencing of Ornithinimicrobium sp. H23M54.</title>
        <authorList>
            <person name="Bae J.-W."/>
            <person name="Lee S.-Y."/>
        </authorList>
    </citation>
    <scope>NUCLEOTIDE SEQUENCE [LARGE SCALE GENOMIC DNA]</scope>
    <source>
        <strain evidence="2 3">H23M54</strain>
    </source>
</reference>
<dbReference type="SUPFAM" id="SSF109854">
    <property type="entry name" value="DinB/YfiT-like putative metalloenzymes"/>
    <property type="match status" value="1"/>
</dbReference>